<name>A0A7X1E454_9BACT</name>
<dbReference type="AlphaFoldDB" id="A0A7X1E454"/>
<keyword evidence="1" id="KW-0472">Membrane</keyword>
<reference evidence="2 3" key="1">
    <citation type="submission" date="2020-07" db="EMBL/GenBank/DDBJ databases">
        <authorList>
            <person name="Feng X."/>
        </authorList>
    </citation>
    <scope>NUCLEOTIDE SEQUENCE [LARGE SCALE GENOMIC DNA]</scope>
    <source>
        <strain evidence="2 3">JCM14086</strain>
    </source>
</reference>
<proteinExistence type="predicted"/>
<accession>A0A7X1E454</accession>
<keyword evidence="3" id="KW-1185">Reference proteome</keyword>
<comment type="caution">
    <text evidence="2">The sequence shown here is derived from an EMBL/GenBank/DDBJ whole genome shotgun (WGS) entry which is preliminary data.</text>
</comment>
<organism evidence="2 3">
    <name type="scientific">Puniceicoccus vermicola</name>
    <dbReference type="NCBI Taxonomy" id="388746"/>
    <lineage>
        <taxon>Bacteria</taxon>
        <taxon>Pseudomonadati</taxon>
        <taxon>Verrucomicrobiota</taxon>
        <taxon>Opitutia</taxon>
        <taxon>Puniceicoccales</taxon>
        <taxon>Puniceicoccaceae</taxon>
        <taxon>Puniceicoccus</taxon>
    </lineage>
</organism>
<keyword evidence="1" id="KW-0812">Transmembrane</keyword>
<dbReference type="RefSeq" id="WP_185692919.1">
    <property type="nucleotide sequence ID" value="NZ_JACHVA010000082.1"/>
</dbReference>
<evidence type="ECO:0000313" key="2">
    <source>
        <dbReference type="EMBL" id="MBC2602225.1"/>
    </source>
</evidence>
<protein>
    <submittedName>
        <fullName evidence="2">Uncharacterized protein</fullName>
    </submittedName>
</protein>
<keyword evidence="1" id="KW-1133">Transmembrane helix</keyword>
<evidence type="ECO:0000256" key="1">
    <source>
        <dbReference type="SAM" id="Phobius"/>
    </source>
</evidence>
<evidence type="ECO:0000313" key="3">
    <source>
        <dbReference type="Proteomes" id="UP000525652"/>
    </source>
</evidence>
<dbReference type="EMBL" id="JACHVA010000082">
    <property type="protein sequence ID" value="MBC2602225.1"/>
    <property type="molecule type" value="Genomic_DNA"/>
</dbReference>
<gene>
    <name evidence="2" type="ORF">H5P30_10590</name>
</gene>
<sequence>MDRLVSRGRQQEHIRFSNLHSIRMSSIAFIFRSLRVALYLLAAVCSVSAVFVERVLLFIGNSFTIGQEETLPFLTFLMLWAMPPDMKIRQQ</sequence>
<feature type="transmembrane region" description="Helical" evidence="1">
    <location>
        <begin position="33"/>
        <end position="52"/>
    </location>
</feature>
<dbReference type="Proteomes" id="UP000525652">
    <property type="component" value="Unassembled WGS sequence"/>
</dbReference>